<name>A0A1J4Q566_9ACTN</name>
<proteinExistence type="predicted"/>
<dbReference type="Proteomes" id="UP000034838">
    <property type="component" value="Unassembled WGS sequence"/>
</dbReference>
<gene>
    <name evidence="1" type="ORF">VT52_006675</name>
</gene>
<dbReference type="InterPro" id="IPR052209">
    <property type="entry name" value="CbiZ"/>
</dbReference>
<dbReference type="AlphaFoldDB" id="A0A1J4Q566"/>
<dbReference type="Pfam" id="PF01955">
    <property type="entry name" value="CbiZ"/>
    <property type="match status" value="1"/>
</dbReference>
<keyword evidence="2" id="KW-1185">Reference proteome</keyword>
<sequence length="239" mass="24239">MTVAPPSRAAGGVLPLRTLTRVECDEQLSALLWRAGAGWRMISSAVLGGGIGERSWVLNAQVSHGYSRTDPAAHLADLARDAGTRGPGVGLMTAADVLRHGRAHEDGVEAVVTAGLGVHGWAATPAPGTALPPAPGTINIIVAVPVALTDAALVNAATTATEAKVQALLDSGYDCSGTPTDAVCVAARVPRPGEQPESFAGPRSLWGARLARAVHSAVCAAVEPVRGGSPEPGRQSHRG</sequence>
<protein>
    <submittedName>
        <fullName evidence="1">Adenosylcobinamide amidohydrolase</fullName>
    </submittedName>
</protein>
<reference evidence="1" key="1">
    <citation type="submission" date="2016-10" db="EMBL/GenBank/DDBJ databases">
        <title>Genome sequence of Streptomyces malaysiense MUSC 136.</title>
        <authorList>
            <person name="Lee L.-H."/>
            <person name="Ser H.-L."/>
        </authorList>
    </citation>
    <scope>NUCLEOTIDE SEQUENCE [LARGE SCALE GENOMIC DNA]</scope>
    <source>
        <strain evidence="1">MUSC 136</strain>
    </source>
</reference>
<comment type="caution">
    <text evidence="1">The sequence shown here is derived from an EMBL/GenBank/DDBJ whole genome shotgun (WGS) entry which is preliminary data.</text>
</comment>
<dbReference type="PANTHER" id="PTHR35336">
    <property type="entry name" value="ADENOSYLCOBINAMIDE AMIDOHYDROLASE"/>
    <property type="match status" value="1"/>
</dbReference>
<accession>A0A1J4Q566</accession>
<organism evidence="1 2">
    <name type="scientific">Streptomyces malaysiense</name>
    <dbReference type="NCBI Taxonomy" id="1428626"/>
    <lineage>
        <taxon>Bacteria</taxon>
        <taxon>Bacillati</taxon>
        <taxon>Actinomycetota</taxon>
        <taxon>Actinomycetes</taxon>
        <taxon>Kitasatosporales</taxon>
        <taxon>Streptomycetaceae</taxon>
        <taxon>Streptomyces</taxon>
    </lineage>
</organism>
<dbReference type="GO" id="GO:0016787">
    <property type="term" value="F:hydrolase activity"/>
    <property type="evidence" value="ECO:0007669"/>
    <property type="project" value="UniProtKB-KW"/>
</dbReference>
<dbReference type="EMBL" id="LBDA02000012">
    <property type="protein sequence ID" value="OIK28339.1"/>
    <property type="molecule type" value="Genomic_DNA"/>
</dbReference>
<dbReference type="InterPro" id="IPR002808">
    <property type="entry name" value="AdoCbi_amidolase"/>
</dbReference>
<dbReference type="RefSeq" id="WP_046420297.1">
    <property type="nucleotide sequence ID" value="NZ_LBDA02000012.1"/>
</dbReference>
<dbReference type="PANTHER" id="PTHR35336:SF5">
    <property type="entry name" value="ADENOSYLCOBINAMIDE AMIDOHYDROLASE"/>
    <property type="match status" value="1"/>
</dbReference>
<evidence type="ECO:0000313" key="2">
    <source>
        <dbReference type="Proteomes" id="UP000034838"/>
    </source>
</evidence>
<evidence type="ECO:0000313" key="1">
    <source>
        <dbReference type="EMBL" id="OIK28339.1"/>
    </source>
</evidence>